<dbReference type="Pfam" id="PF05704">
    <property type="entry name" value="Caps_synth"/>
    <property type="match status" value="1"/>
</dbReference>
<dbReference type="SUPFAM" id="SSF53448">
    <property type="entry name" value="Nucleotide-diphospho-sugar transferases"/>
    <property type="match status" value="1"/>
</dbReference>
<dbReference type="PATRIC" id="fig|1392540.3.peg.1912"/>
<dbReference type="eggNOG" id="COG3774">
    <property type="taxonomic scope" value="Bacteria"/>
</dbReference>
<evidence type="ECO:0000313" key="1">
    <source>
        <dbReference type="EMBL" id="ESK38443.1"/>
    </source>
</evidence>
<dbReference type="GO" id="GO:0051999">
    <property type="term" value="P:mannosyl-inositol phosphorylceramide biosynthetic process"/>
    <property type="evidence" value="ECO:0007669"/>
    <property type="project" value="TreeGrafter"/>
</dbReference>
<comment type="caution">
    <text evidence="1">The sequence shown here is derived from an EMBL/GenBank/DDBJ whole genome shotgun (WGS) entry which is preliminary data.</text>
</comment>
<dbReference type="Gene3D" id="3.90.550.20">
    <property type="match status" value="1"/>
</dbReference>
<dbReference type="RefSeq" id="WP_023273600.1">
    <property type="nucleotide sequence ID" value="NZ_KI530734.1"/>
</dbReference>
<protein>
    <recommendedName>
        <fullName evidence="3">Capsular polysaccharide synthesis protein</fullName>
    </recommendedName>
</protein>
<name>V2T7Y2_9GAMM</name>
<evidence type="ECO:0008006" key="3">
    <source>
        <dbReference type="Google" id="ProtNLM"/>
    </source>
</evidence>
<sequence length="311" mass="36971">MLKKIRRSISALKYYLTYDKNIDTPIFNAEDGLCFLDICKDSLRMNKNVPKVVWMYWDHGNIPVYIQKIIQKFKKLNPEYNIKILSAGTLSEYLPNLKFSASDLNLANKSDIIRLELLYNYGGIWVDCTTIFYEDLSWLNSLIEKNKYDCIGYYREVSTIDYEFPVIESWFLCAPPKNRFIKEWLDILSPLKDMGSEQYFLMIASRSDFNIIKQEITTPEYLLVYLAEQIAMRNIKNNNFYLRKCESTAFLYQEYFEWDSIKMTTLLTQLNKPSDMPPLIKLTNYDRVYLDHLINLNLVRKNSIFYELLNQ</sequence>
<proteinExistence type="predicted"/>
<dbReference type="InterPro" id="IPR029044">
    <property type="entry name" value="Nucleotide-diphossugar_trans"/>
</dbReference>
<dbReference type="OrthoDB" id="9802881at2"/>
<dbReference type="InterPro" id="IPR051706">
    <property type="entry name" value="Glycosyltransferase_domain"/>
</dbReference>
<reference evidence="1 2" key="1">
    <citation type="submission" date="2013-10" db="EMBL/GenBank/DDBJ databases">
        <title>The Genome Sequence of Acinetobacter nectaris CIP 110549.</title>
        <authorList>
            <consortium name="The Broad Institute Genomics Platform"/>
            <consortium name="The Broad Institute Genome Sequencing Center for Infectious Disease"/>
            <person name="Cerqueira G."/>
            <person name="Feldgarden M."/>
            <person name="Courvalin P."/>
            <person name="Grillot-Courvalin C."/>
            <person name="Clermont D."/>
            <person name="Rocha E."/>
            <person name="Yoon E.-J."/>
            <person name="Nemec A."/>
            <person name="Young S.K."/>
            <person name="Zeng Q."/>
            <person name="Gargeya S."/>
            <person name="Fitzgerald M."/>
            <person name="Abouelleil A."/>
            <person name="Alvarado L."/>
            <person name="Berlin A.M."/>
            <person name="Chapman S.B."/>
            <person name="Gainer-Dewar J."/>
            <person name="Goldberg J."/>
            <person name="Gnerre S."/>
            <person name="Griggs A."/>
            <person name="Gujja S."/>
            <person name="Hansen M."/>
            <person name="Howarth C."/>
            <person name="Imamovic A."/>
            <person name="Ireland A."/>
            <person name="Larimer J."/>
            <person name="McCowan C."/>
            <person name="Murphy C."/>
            <person name="Pearson M."/>
            <person name="Poon T.W."/>
            <person name="Priest M."/>
            <person name="Roberts A."/>
            <person name="Saif S."/>
            <person name="Shea T."/>
            <person name="Sykes S."/>
            <person name="Wortman J."/>
            <person name="Nusbaum C."/>
            <person name="Birren B."/>
        </authorList>
    </citation>
    <scope>NUCLEOTIDE SEQUENCE [LARGE SCALE GENOMIC DNA]</scope>
    <source>
        <strain evidence="1 2">CIP 110549</strain>
    </source>
</reference>
<dbReference type="STRING" id="1392540.P256_01982"/>
<dbReference type="GO" id="GO:0000030">
    <property type="term" value="F:mannosyltransferase activity"/>
    <property type="evidence" value="ECO:0007669"/>
    <property type="project" value="TreeGrafter"/>
</dbReference>
<dbReference type="HOGENOM" id="CLU_071032_0_0_6"/>
<organism evidence="1 2">
    <name type="scientific">Acinetobacter nectaris CIP 110549</name>
    <dbReference type="NCBI Taxonomy" id="1392540"/>
    <lineage>
        <taxon>Bacteria</taxon>
        <taxon>Pseudomonadati</taxon>
        <taxon>Pseudomonadota</taxon>
        <taxon>Gammaproteobacteria</taxon>
        <taxon>Moraxellales</taxon>
        <taxon>Moraxellaceae</taxon>
        <taxon>Acinetobacter</taxon>
    </lineage>
</organism>
<gene>
    <name evidence="1" type="ORF">P256_01982</name>
</gene>
<dbReference type="AlphaFoldDB" id="V2T7Y2"/>
<dbReference type="GO" id="GO:0016020">
    <property type="term" value="C:membrane"/>
    <property type="evidence" value="ECO:0007669"/>
    <property type="project" value="GOC"/>
</dbReference>
<dbReference type="PANTHER" id="PTHR32385">
    <property type="entry name" value="MANNOSYL PHOSPHORYLINOSITOL CERAMIDE SYNTHASE"/>
    <property type="match status" value="1"/>
</dbReference>
<dbReference type="EMBL" id="AYER01000007">
    <property type="protein sequence ID" value="ESK38443.1"/>
    <property type="molecule type" value="Genomic_DNA"/>
</dbReference>
<keyword evidence="2" id="KW-1185">Reference proteome</keyword>
<dbReference type="PANTHER" id="PTHR32385:SF15">
    <property type="entry name" value="INOSITOL PHOSPHOCERAMIDE MANNOSYLTRANSFERASE 1"/>
    <property type="match status" value="1"/>
</dbReference>
<evidence type="ECO:0000313" key="2">
    <source>
        <dbReference type="Proteomes" id="UP000023785"/>
    </source>
</evidence>
<dbReference type="InterPro" id="IPR008441">
    <property type="entry name" value="AfumC-like_glycosyl_Trfase"/>
</dbReference>
<dbReference type="Proteomes" id="UP000023785">
    <property type="component" value="Unassembled WGS sequence"/>
</dbReference>
<accession>V2T7Y2</accession>